<dbReference type="EMBL" id="MCGO01000016">
    <property type="protein sequence ID" value="ORY46421.1"/>
    <property type="molecule type" value="Genomic_DNA"/>
</dbReference>
<name>A0A1Y2CH88_9FUNG</name>
<dbReference type="OrthoDB" id="3219396at2759"/>
<evidence type="ECO:0000313" key="2">
    <source>
        <dbReference type="EMBL" id="ORY46421.1"/>
    </source>
</evidence>
<proteinExistence type="predicted"/>
<evidence type="ECO:0000313" key="3">
    <source>
        <dbReference type="Proteomes" id="UP000193642"/>
    </source>
</evidence>
<protein>
    <recommendedName>
        <fullName evidence="1">F-box domain-containing protein</fullName>
    </recommendedName>
</protein>
<organism evidence="2 3">
    <name type="scientific">Rhizoclosmatium globosum</name>
    <dbReference type="NCBI Taxonomy" id="329046"/>
    <lineage>
        <taxon>Eukaryota</taxon>
        <taxon>Fungi</taxon>
        <taxon>Fungi incertae sedis</taxon>
        <taxon>Chytridiomycota</taxon>
        <taxon>Chytridiomycota incertae sedis</taxon>
        <taxon>Chytridiomycetes</taxon>
        <taxon>Chytridiales</taxon>
        <taxon>Chytriomycetaceae</taxon>
        <taxon>Rhizoclosmatium</taxon>
    </lineage>
</organism>
<dbReference type="SUPFAM" id="SSF81383">
    <property type="entry name" value="F-box domain"/>
    <property type="match status" value="1"/>
</dbReference>
<dbReference type="InterPro" id="IPR001810">
    <property type="entry name" value="F-box_dom"/>
</dbReference>
<accession>A0A1Y2CH88</accession>
<feature type="domain" description="F-box" evidence="1">
    <location>
        <begin position="3"/>
        <end position="50"/>
    </location>
</feature>
<reference evidence="2 3" key="1">
    <citation type="submission" date="2016-07" db="EMBL/GenBank/DDBJ databases">
        <title>Pervasive Adenine N6-methylation of Active Genes in Fungi.</title>
        <authorList>
            <consortium name="DOE Joint Genome Institute"/>
            <person name="Mondo S.J."/>
            <person name="Dannebaum R.O."/>
            <person name="Kuo R.C."/>
            <person name="Labutti K."/>
            <person name="Haridas S."/>
            <person name="Kuo A."/>
            <person name="Salamov A."/>
            <person name="Ahrendt S.R."/>
            <person name="Lipzen A."/>
            <person name="Sullivan W."/>
            <person name="Andreopoulos W.B."/>
            <person name="Clum A."/>
            <person name="Lindquist E."/>
            <person name="Daum C."/>
            <person name="Ramamoorthy G.K."/>
            <person name="Gryganskyi A."/>
            <person name="Culley D."/>
            <person name="Magnuson J.K."/>
            <person name="James T.Y."/>
            <person name="O'Malley M.A."/>
            <person name="Stajich J.E."/>
            <person name="Spatafora J.W."/>
            <person name="Visel A."/>
            <person name="Grigoriev I.V."/>
        </authorList>
    </citation>
    <scope>NUCLEOTIDE SEQUENCE [LARGE SCALE GENOMIC DNA]</scope>
    <source>
        <strain evidence="2 3">JEL800</strain>
    </source>
</reference>
<dbReference type="PROSITE" id="PS50181">
    <property type="entry name" value="FBOX"/>
    <property type="match status" value="1"/>
</dbReference>
<gene>
    <name evidence="2" type="ORF">BCR33DRAFT_764778</name>
</gene>
<dbReference type="Gene3D" id="1.20.1280.50">
    <property type="match status" value="1"/>
</dbReference>
<evidence type="ECO:0000259" key="1">
    <source>
        <dbReference type="PROSITE" id="PS50181"/>
    </source>
</evidence>
<dbReference type="AlphaFoldDB" id="A0A1Y2CH88"/>
<keyword evidence="3" id="KW-1185">Reference proteome</keyword>
<dbReference type="InterPro" id="IPR036047">
    <property type="entry name" value="F-box-like_dom_sf"/>
</dbReference>
<dbReference type="Pfam" id="PF12937">
    <property type="entry name" value="F-box-like"/>
    <property type="match status" value="1"/>
</dbReference>
<sequence length="153" mass="18186">MSGVFQSEIPTELIQHIFSFIPLPHVYRYTLLCKRFHAALRTVDFAHQCIEPDNNRSQTRSDYNNDSIWLKLPMECQYIYAKCVCQLLRNLYGHLTNWMSRIRYRFNSIHFKSNGYVHYEWSCARAVTERIVECHKFENIADIKLSFGLRSVA</sequence>
<comment type="caution">
    <text evidence="2">The sequence shown here is derived from an EMBL/GenBank/DDBJ whole genome shotgun (WGS) entry which is preliminary data.</text>
</comment>
<dbReference type="Proteomes" id="UP000193642">
    <property type="component" value="Unassembled WGS sequence"/>
</dbReference>